<feature type="compositionally biased region" description="Pro residues" evidence="1">
    <location>
        <begin position="1"/>
        <end position="21"/>
    </location>
</feature>
<dbReference type="Gene3D" id="3.90.550.10">
    <property type="entry name" value="Spore Coat Polysaccharide Biosynthesis Protein SpsA, Chain A"/>
    <property type="match status" value="1"/>
</dbReference>
<feature type="region of interest" description="Disordered" evidence="1">
    <location>
        <begin position="1"/>
        <end position="27"/>
    </location>
</feature>
<dbReference type="InterPro" id="IPR025877">
    <property type="entry name" value="MobA-like_NTP_Trfase"/>
</dbReference>
<gene>
    <name evidence="3" type="ORF">SAMN04489812_3415</name>
</gene>
<dbReference type="STRING" id="630515.SAMN04489812_3415"/>
<keyword evidence="4" id="KW-1185">Reference proteome</keyword>
<dbReference type="InterPro" id="IPR029044">
    <property type="entry name" value="Nucleotide-diphossugar_trans"/>
</dbReference>
<evidence type="ECO:0000256" key="1">
    <source>
        <dbReference type="SAM" id="MobiDB-lite"/>
    </source>
</evidence>
<dbReference type="GO" id="GO:0016779">
    <property type="term" value="F:nucleotidyltransferase activity"/>
    <property type="evidence" value="ECO:0007669"/>
    <property type="project" value="UniProtKB-ARBA"/>
</dbReference>
<dbReference type="RefSeq" id="WP_091526716.1">
    <property type="nucleotide sequence ID" value="NZ_LT629772.1"/>
</dbReference>
<evidence type="ECO:0000313" key="3">
    <source>
        <dbReference type="EMBL" id="SDS89940.1"/>
    </source>
</evidence>
<dbReference type="PANTHER" id="PTHR43777:SF1">
    <property type="entry name" value="MOLYBDENUM COFACTOR CYTIDYLYLTRANSFERASE"/>
    <property type="match status" value="1"/>
</dbReference>
<protein>
    <submittedName>
        <fullName evidence="3">Molybdopterin-guanine dinucleotide biosynthesis protein A</fullName>
    </submittedName>
</protein>
<dbReference type="Proteomes" id="UP000199103">
    <property type="component" value="Chromosome I"/>
</dbReference>
<proteinExistence type="predicted"/>
<organism evidence="3 4">
    <name type="scientific">Microlunatus soli</name>
    <dbReference type="NCBI Taxonomy" id="630515"/>
    <lineage>
        <taxon>Bacteria</taxon>
        <taxon>Bacillati</taxon>
        <taxon>Actinomycetota</taxon>
        <taxon>Actinomycetes</taxon>
        <taxon>Propionibacteriales</taxon>
        <taxon>Propionibacteriaceae</taxon>
        <taxon>Microlunatus</taxon>
    </lineage>
</organism>
<name>A0A1H1VZS3_9ACTN</name>
<dbReference type="AlphaFoldDB" id="A0A1H1VZS3"/>
<dbReference type="PANTHER" id="PTHR43777">
    <property type="entry name" value="MOLYBDENUM COFACTOR CYTIDYLYLTRANSFERASE"/>
    <property type="match status" value="1"/>
</dbReference>
<dbReference type="OrthoDB" id="4408226at2"/>
<dbReference type="SUPFAM" id="SSF53448">
    <property type="entry name" value="Nucleotide-diphospho-sugar transferases"/>
    <property type="match status" value="1"/>
</dbReference>
<feature type="domain" description="MobA-like NTP transferase" evidence="2">
    <location>
        <begin position="35"/>
        <end position="201"/>
    </location>
</feature>
<dbReference type="EMBL" id="LT629772">
    <property type="protein sequence ID" value="SDS89940.1"/>
    <property type="molecule type" value="Genomic_DNA"/>
</dbReference>
<evidence type="ECO:0000313" key="4">
    <source>
        <dbReference type="Proteomes" id="UP000199103"/>
    </source>
</evidence>
<dbReference type="Pfam" id="PF12804">
    <property type="entry name" value="NTP_transf_3"/>
    <property type="match status" value="1"/>
</dbReference>
<reference evidence="3 4" key="1">
    <citation type="submission" date="2016-10" db="EMBL/GenBank/DDBJ databases">
        <authorList>
            <person name="de Groot N.N."/>
        </authorList>
    </citation>
    <scope>NUCLEOTIDE SEQUENCE [LARGE SCALE GENOMIC DNA]</scope>
    <source>
        <strain evidence="3 4">DSM 21800</strain>
    </source>
</reference>
<accession>A0A1H1VZS3</accession>
<evidence type="ECO:0000259" key="2">
    <source>
        <dbReference type="Pfam" id="PF12804"/>
    </source>
</evidence>
<sequence>MTAAEPPTPVEPPAPAEPPTPSSHELTPGVRRVAAVVLAGGASRRFGSDKLATALDGVPLLEWAIAELPTDWPVILVGPTRQLSATLLAGRTVITVREEPAGSGPAAAVVAGVGAALSAGTAPRAEVVVTLPGDAPAGGAAARVLVGNLLDTTDPEPASAVVGVDVDGVEQPLQFAAKASVLADLAARTDAAGLPARSLLTGLGRYRRVALPAELTADVDTTDDLTTWRR</sequence>